<dbReference type="Proteomes" id="UP000811899">
    <property type="component" value="Unassembled WGS sequence"/>
</dbReference>
<proteinExistence type="predicted"/>
<gene>
    <name evidence="1" type="ORF">KI809_18055</name>
</gene>
<protein>
    <submittedName>
        <fullName evidence="1">Uncharacterized protein</fullName>
    </submittedName>
</protein>
<accession>A0AAW4LCD2</accession>
<dbReference type="RefSeq" id="WP_214172989.1">
    <property type="nucleotide sequence ID" value="NZ_JAHCVJ010000009.1"/>
</dbReference>
<evidence type="ECO:0000313" key="1">
    <source>
        <dbReference type="EMBL" id="MBT0666220.1"/>
    </source>
</evidence>
<evidence type="ECO:0000313" key="2">
    <source>
        <dbReference type="Proteomes" id="UP000811899"/>
    </source>
</evidence>
<sequence length="181" mass="20420">MGKCVRIVNHRDNRFKLLAETLIRAAKLEFLGAPPRMLKKEYALISTRMCLIDTTTDAEKLLKAIEEVLLCNISINLSGTSCLNCISFYECPNVTEEILETNDALPPQPYPYGEDAMKLCSEYHPDWDKFDDAAKLYPEILIRLETSFGIVLDRKRVAGRLLDVMGKWAKCAGKENSVASD</sequence>
<comment type="caution">
    <text evidence="1">The sequence shown here is derived from an EMBL/GenBank/DDBJ whole genome shotgun (WGS) entry which is preliminary data.</text>
</comment>
<reference evidence="1 2" key="1">
    <citation type="submission" date="2021-05" db="EMBL/GenBank/DDBJ databases">
        <title>The draft genome of Geobacter pelophilus DSM 12255.</title>
        <authorList>
            <person name="Xu Z."/>
            <person name="Masuda Y."/>
            <person name="Itoh H."/>
            <person name="Senoo K."/>
        </authorList>
    </citation>
    <scope>NUCLEOTIDE SEQUENCE [LARGE SCALE GENOMIC DNA]</scope>
    <source>
        <strain evidence="1 2">DSM 12255</strain>
    </source>
</reference>
<keyword evidence="2" id="KW-1185">Reference proteome</keyword>
<dbReference type="AlphaFoldDB" id="A0AAW4LCD2"/>
<dbReference type="EMBL" id="JAHCVJ010000009">
    <property type="protein sequence ID" value="MBT0666220.1"/>
    <property type="molecule type" value="Genomic_DNA"/>
</dbReference>
<organism evidence="1 2">
    <name type="scientific">Geoanaerobacter pelophilus</name>
    <dbReference type="NCBI Taxonomy" id="60036"/>
    <lineage>
        <taxon>Bacteria</taxon>
        <taxon>Pseudomonadati</taxon>
        <taxon>Thermodesulfobacteriota</taxon>
        <taxon>Desulfuromonadia</taxon>
        <taxon>Geobacterales</taxon>
        <taxon>Geobacteraceae</taxon>
        <taxon>Geoanaerobacter</taxon>
    </lineage>
</organism>
<name>A0AAW4LCD2_9BACT</name>